<feature type="transmembrane region" description="Helical" evidence="11">
    <location>
        <begin position="306"/>
        <end position="324"/>
    </location>
</feature>
<feature type="transmembrane region" description="Helical" evidence="11">
    <location>
        <begin position="58"/>
        <end position="81"/>
    </location>
</feature>
<dbReference type="PANTHER" id="PTHR43528:SF1">
    <property type="entry name" value="ALPHA-KETOGLUTARATE PERMEASE"/>
    <property type="match status" value="1"/>
</dbReference>
<keyword evidence="7 11" id="KW-1133">Transmembrane helix</keyword>
<evidence type="ECO:0000313" key="13">
    <source>
        <dbReference type="EMBL" id="QNS03164.1"/>
    </source>
</evidence>
<keyword evidence="14" id="KW-1185">Reference proteome</keyword>
<keyword evidence="8 11" id="KW-0472">Membrane</keyword>
<evidence type="ECO:0000256" key="3">
    <source>
        <dbReference type="ARBA" id="ARBA00022448"/>
    </source>
</evidence>
<dbReference type="InterPro" id="IPR036259">
    <property type="entry name" value="MFS_trans_sf"/>
</dbReference>
<dbReference type="PROSITE" id="PS00217">
    <property type="entry name" value="SUGAR_TRANSPORT_2"/>
    <property type="match status" value="1"/>
</dbReference>
<dbReference type="GO" id="GO:0005886">
    <property type="term" value="C:plasma membrane"/>
    <property type="evidence" value="ECO:0007669"/>
    <property type="project" value="UniProtKB-SubCell"/>
</dbReference>
<feature type="transmembrane region" description="Helical" evidence="11">
    <location>
        <begin position="278"/>
        <end position="299"/>
    </location>
</feature>
<keyword evidence="3" id="KW-0813">Transport</keyword>
<evidence type="ECO:0000256" key="1">
    <source>
        <dbReference type="ARBA" id="ARBA00004651"/>
    </source>
</evidence>
<dbReference type="InterPro" id="IPR011701">
    <property type="entry name" value="MFS"/>
</dbReference>
<evidence type="ECO:0000256" key="4">
    <source>
        <dbReference type="ARBA" id="ARBA00022475"/>
    </source>
</evidence>
<dbReference type="AlphaFoldDB" id="A0A7H1B359"/>
<sequence>MTETPEILSTTTRPARPVRQLLAASVGNAVEWYDWYAYTFLATYIADQVFPKSADNSLVPLLSTFAVFAVGFFMRPVGGLLMGAVADRRGRRTALTVTILLMGGSSLLVGLTPTYAAAGVLAPVVLVLARLLQGLSVGGEFAASTTFLVESAGPGRRGLFSSFQYVSTSIGQLTASGVAALLVSTLTEGQMDGWGWRVPFLAGALLSLVGFWIRQGAQETRETRGPRPGLFDALRHHPRQSLLICGITAGGTLAYYTWTSYLPTYAELNTGIDKSDALLAGTLSLAFFALLQPVGGLLSDRFGRKPLLLFFGLGFALLSVPLLHGLTGSFVSLLLTQCAGMVLLTGFTSISAAVNAEVFPARVRAAGIGFPYSLTVALFGGTAPYMGTLFKELGHSGIFPWYVAALCVVSSVVYLRLPESAHRELER</sequence>
<dbReference type="FunFam" id="1.20.1250.20:FF:000001">
    <property type="entry name" value="Dicarboxylate MFS transporter"/>
    <property type="match status" value="1"/>
</dbReference>
<evidence type="ECO:0000256" key="6">
    <source>
        <dbReference type="ARBA" id="ARBA00022847"/>
    </source>
</evidence>
<dbReference type="PROSITE" id="PS00216">
    <property type="entry name" value="SUGAR_TRANSPORT_1"/>
    <property type="match status" value="1"/>
</dbReference>
<accession>A0A7H1B359</accession>
<dbReference type="InterPro" id="IPR051084">
    <property type="entry name" value="H+-coupled_symporters"/>
</dbReference>
<keyword evidence="6" id="KW-0769">Symport</keyword>
<protein>
    <recommendedName>
        <fullName evidence="10">Putative proline/betaine transporter</fullName>
    </recommendedName>
</protein>
<dbReference type="Gene3D" id="1.20.1250.20">
    <property type="entry name" value="MFS general substrate transporter like domains"/>
    <property type="match status" value="2"/>
</dbReference>
<feature type="transmembrane region" description="Helical" evidence="11">
    <location>
        <begin position="330"/>
        <end position="354"/>
    </location>
</feature>
<evidence type="ECO:0000256" key="10">
    <source>
        <dbReference type="ARBA" id="ARBA00039918"/>
    </source>
</evidence>
<feature type="domain" description="Major facilitator superfamily (MFS) profile" evidence="12">
    <location>
        <begin position="20"/>
        <end position="422"/>
    </location>
</feature>
<gene>
    <name evidence="13" type="ORF">IAG42_05695</name>
</gene>
<dbReference type="InterPro" id="IPR020846">
    <property type="entry name" value="MFS_dom"/>
</dbReference>
<evidence type="ECO:0000256" key="9">
    <source>
        <dbReference type="ARBA" id="ARBA00037295"/>
    </source>
</evidence>
<evidence type="ECO:0000256" key="5">
    <source>
        <dbReference type="ARBA" id="ARBA00022692"/>
    </source>
</evidence>
<dbReference type="GO" id="GO:0015293">
    <property type="term" value="F:symporter activity"/>
    <property type="evidence" value="ECO:0007669"/>
    <property type="project" value="UniProtKB-KW"/>
</dbReference>
<dbReference type="PANTHER" id="PTHR43528">
    <property type="entry name" value="ALPHA-KETOGLUTARATE PERMEASE"/>
    <property type="match status" value="1"/>
</dbReference>
<keyword evidence="4" id="KW-1003">Cell membrane</keyword>
<feature type="transmembrane region" description="Helical" evidence="11">
    <location>
        <begin position="115"/>
        <end position="132"/>
    </location>
</feature>
<dbReference type="EMBL" id="CP061281">
    <property type="protein sequence ID" value="QNS03164.1"/>
    <property type="molecule type" value="Genomic_DNA"/>
</dbReference>
<keyword evidence="5 11" id="KW-0812">Transmembrane</keyword>
<organism evidence="13 14">
    <name type="scientific">Streptomyces xanthii</name>
    <dbReference type="NCBI Taxonomy" id="2768069"/>
    <lineage>
        <taxon>Bacteria</taxon>
        <taxon>Bacillati</taxon>
        <taxon>Actinomycetota</taxon>
        <taxon>Actinomycetes</taxon>
        <taxon>Kitasatosporales</taxon>
        <taxon>Streptomycetaceae</taxon>
        <taxon>Streptomyces</taxon>
    </lineage>
</organism>
<dbReference type="InterPro" id="IPR005829">
    <property type="entry name" value="Sugar_transporter_CS"/>
</dbReference>
<dbReference type="SUPFAM" id="SSF103473">
    <property type="entry name" value="MFS general substrate transporter"/>
    <property type="match status" value="1"/>
</dbReference>
<evidence type="ECO:0000256" key="2">
    <source>
        <dbReference type="ARBA" id="ARBA00008240"/>
    </source>
</evidence>
<dbReference type="Pfam" id="PF07690">
    <property type="entry name" value="MFS_1"/>
    <property type="match status" value="1"/>
</dbReference>
<feature type="transmembrane region" description="Helical" evidence="11">
    <location>
        <begin position="366"/>
        <end position="386"/>
    </location>
</feature>
<evidence type="ECO:0000256" key="11">
    <source>
        <dbReference type="SAM" id="Phobius"/>
    </source>
</evidence>
<dbReference type="RefSeq" id="WP_188335918.1">
    <property type="nucleotide sequence ID" value="NZ_CP061281.1"/>
</dbReference>
<dbReference type="CDD" id="cd17367">
    <property type="entry name" value="MFS_KgtP"/>
    <property type="match status" value="1"/>
</dbReference>
<evidence type="ECO:0000259" key="12">
    <source>
        <dbReference type="PROSITE" id="PS50850"/>
    </source>
</evidence>
<evidence type="ECO:0000256" key="7">
    <source>
        <dbReference type="ARBA" id="ARBA00022989"/>
    </source>
</evidence>
<proteinExistence type="inferred from homology"/>
<feature type="transmembrane region" description="Helical" evidence="11">
    <location>
        <begin position="241"/>
        <end position="258"/>
    </location>
</feature>
<comment type="similarity">
    <text evidence="2">Belongs to the major facilitator superfamily. Metabolite:H+ Symporter (MHS) family (TC 2.A.1.6) family.</text>
</comment>
<dbReference type="KEGG" id="sxn:IAG42_05695"/>
<reference evidence="13 14" key="1">
    <citation type="submission" date="2020-09" db="EMBL/GenBank/DDBJ databases">
        <title>A novel species.</title>
        <authorList>
            <person name="Gao J."/>
        </authorList>
    </citation>
    <scope>NUCLEOTIDE SEQUENCE [LARGE SCALE GENOMIC DNA]</scope>
    <source>
        <strain evidence="13 14">CRXT-Y-14</strain>
    </source>
</reference>
<evidence type="ECO:0000256" key="8">
    <source>
        <dbReference type="ARBA" id="ARBA00023136"/>
    </source>
</evidence>
<comment type="function">
    <text evidence="9">May be a proton symporter involved in the uptake of osmolytes such as proline and glycine betaine.</text>
</comment>
<dbReference type="PROSITE" id="PS50850">
    <property type="entry name" value="MFS"/>
    <property type="match status" value="1"/>
</dbReference>
<evidence type="ECO:0000313" key="14">
    <source>
        <dbReference type="Proteomes" id="UP000516428"/>
    </source>
</evidence>
<comment type="subcellular location">
    <subcellularLocation>
        <location evidence="1">Cell membrane</location>
        <topology evidence="1">Multi-pass membrane protein</topology>
    </subcellularLocation>
</comment>
<feature type="transmembrane region" description="Helical" evidence="11">
    <location>
        <begin position="194"/>
        <end position="213"/>
    </location>
</feature>
<feature type="transmembrane region" description="Helical" evidence="11">
    <location>
        <begin position="398"/>
        <end position="417"/>
    </location>
</feature>
<dbReference type="Proteomes" id="UP000516428">
    <property type="component" value="Chromosome"/>
</dbReference>
<name>A0A7H1B359_9ACTN</name>